<dbReference type="AlphaFoldDB" id="A0A199VZ91"/>
<keyword evidence="2 3" id="KW-0808">Transferase</keyword>
<dbReference type="FunFam" id="3.40.50.2000:FF:000108">
    <property type="entry name" value="UDP-glycosyltransferase 83A1"/>
    <property type="match status" value="2"/>
</dbReference>
<accession>A0A199VZ91</accession>
<comment type="similarity">
    <text evidence="1">Belongs to the UDP-glycosyltransferase family.</text>
</comment>
<dbReference type="STRING" id="4615.A0A199VZ91"/>
<organism evidence="3 4">
    <name type="scientific">Ananas comosus</name>
    <name type="common">Pineapple</name>
    <name type="synonym">Ananas ananas</name>
    <dbReference type="NCBI Taxonomy" id="4615"/>
    <lineage>
        <taxon>Eukaryota</taxon>
        <taxon>Viridiplantae</taxon>
        <taxon>Streptophyta</taxon>
        <taxon>Embryophyta</taxon>
        <taxon>Tracheophyta</taxon>
        <taxon>Spermatophyta</taxon>
        <taxon>Magnoliopsida</taxon>
        <taxon>Liliopsida</taxon>
        <taxon>Poales</taxon>
        <taxon>Bromeliaceae</taxon>
        <taxon>Bromelioideae</taxon>
        <taxon>Ananas</taxon>
    </lineage>
</organism>
<comment type="caution">
    <text evidence="3">The sequence shown here is derived from an EMBL/GenBank/DDBJ whole genome shotgun (WGS) entry which is preliminary data.</text>
</comment>
<dbReference type="CDD" id="cd03784">
    <property type="entry name" value="GT1_Gtf-like"/>
    <property type="match status" value="2"/>
</dbReference>
<protein>
    <submittedName>
        <fullName evidence="3">UDP-glycosyltransferase 83A1</fullName>
    </submittedName>
</protein>
<dbReference type="GO" id="GO:0080043">
    <property type="term" value="F:quercetin 3-O-glucosyltransferase activity"/>
    <property type="evidence" value="ECO:0007669"/>
    <property type="project" value="TreeGrafter"/>
</dbReference>
<proteinExistence type="inferred from homology"/>
<dbReference type="GO" id="GO:0080044">
    <property type="term" value="F:quercetin 7-O-glucosyltransferase activity"/>
    <property type="evidence" value="ECO:0007669"/>
    <property type="project" value="TreeGrafter"/>
</dbReference>
<evidence type="ECO:0000256" key="1">
    <source>
        <dbReference type="ARBA" id="ARBA00009995"/>
    </source>
</evidence>
<dbReference type="Gene3D" id="3.40.50.2000">
    <property type="entry name" value="Glycogen Phosphorylase B"/>
    <property type="match status" value="4"/>
</dbReference>
<dbReference type="Proteomes" id="UP000092600">
    <property type="component" value="Unassembled WGS sequence"/>
</dbReference>
<dbReference type="FunFam" id="3.40.50.2000:FF:000061">
    <property type="entry name" value="UDP-glycosyltransferase 83A1"/>
    <property type="match status" value="2"/>
</dbReference>
<dbReference type="SUPFAM" id="SSF53756">
    <property type="entry name" value="UDP-Glycosyltransferase/glycogen phosphorylase"/>
    <property type="match status" value="2"/>
</dbReference>
<dbReference type="Pfam" id="PF00201">
    <property type="entry name" value="UDPGT"/>
    <property type="match status" value="2"/>
</dbReference>
<dbReference type="PANTHER" id="PTHR11926">
    <property type="entry name" value="GLUCOSYL/GLUCURONOSYL TRANSFERASES"/>
    <property type="match status" value="1"/>
</dbReference>
<sequence length="925" mass="102806">MGIAHALILPFPAQGHVIPLMELSHCLADRGFQITFVNTEYDHGRIVAALRKHELESDRVRHVSVPDGLAPDEDRNNLGRLVEGLHKSMPTSLEEVIRKNNENSGGSKITCMIVDQGMAWALEIAEKLGVRCVVFGPMCAALLALIMSTPKLIDDGIIDEEGFPKGPSTFQLSHGMPLMETARLPWNVNAGDEAQKLIFHYINANSRATKKAEFILCNSFQELESPTFNYAPYVLPIGPLLTGLRLGKPVGHFWSEDTTCLSWLDEQPKNSVIYVAFGSLTIFDQNQFRELALGLETSGRPFLWVVRPDLTEKTSDAYPSGFKDRLGGRGRIVSWSPQQEVLAHPSLACFISHCGWNSTMEGVRNGVPFLCWPYFADQFANQTYICDVWRVGLKMVPGESGIITSAHISSRLEELLGDDGIMARARTLKEMANRSVEKEGSSFKNLNTFVEAMKSENAHLAMGIPHALILPFPAQGHVIPLMELSHCLADQGVEITFVNTEFDHGRIVAALGKHELESDRVRHVSVPDGLAPDEDRNNLGRLVEGLHKSMPASLEEVIRKNNENCGGNKITCVIVDHNMAWALEIAEKLGVCCVVFWPMCAAILALIMSTPKLIDDGIIDEEGFPKSQSTFQLSDGMPLMETARLPWNVNAGDEAQKLIFHYMNANCRATKKAEFILCNSFQELESPTFNYAPYVLPIGPLLTGLQLGKPVGHFWSEDTTCMSWLDEQPKNSVIYVAFGSLTIFDQNQFRELALGLETSGRPFLWVVRPDLTEKTSDAYPSGFKDRLGGRGRIVSWSPQQEVLAHPSLACFISHCGWNSTMEGVRNGVPFLCWPYFGDQFANQTYICDVWRVGLKMVPGESGIITSEHISSRLEELLGDDGIMARARTLKEMANRSMEKEGSSFKNLNTFVEAMKSENAHIKDEE</sequence>
<name>A0A199VZ91_ANACO</name>
<evidence type="ECO:0000256" key="2">
    <source>
        <dbReference type="ARBA" id="ARBA00022679"/>
    </source>
</evidence>
<gene>
    <name evidence="3" type="ORF">ACMD2_16285</name>
</gene>
<reference evidence="3 4" key="1">
    <citation type="journal article" date="2016" name="DNA Res.">
        <title>The draft genome of MD-2 pineapple using hybrid error correction of long reads.</title>
        <authorList>
            <person name="Redwan R.M."/>
            <person name="Saidin A."/>
            <person name="Kumar S.V."/>
        </authorList>
    </citation>
    <scope>NUCLEOTIDE SEQUENCE [LARGE SCALE GENOMIC DNA]</scope>
    <source>
        <strain evidence="4">cv. MD2</strain>
        <tissue evidence="3">Leaf</tissue>
    </source>
</reference>
<dbReference type="InterPro" id="IPR002213">
    <property type="entry name" value="UDP_glucos_trans"/>
</dbReference>
<evidence type="ECO:0000313" key="3">
    <source>
        <dbReference type="EMBL" id="OAY82339.1"/>
    </source>
</evidence>
<evidence type="ECO:0000313" key="4">
    <source>
        <dbReference type="Proteomes" id="UP000092600"/>
    </source>
</evidence>
<dbReference type="EMBL" id="LSRQ01000515">
    <property type="protein sequence ID" value="OAY82339.1"/>
    <property type="molecule type" value="Genomic_DNA"/>
</dbReference>
<dbReference type="PANTHER" id="PTHR11926:SF1412">
    <property type="entry name" value="UDP-GLYCOSYLTRANSFERASE 83A1-LIKE"/>
    <property type="match status" value="1"/>
</dbReference>